<dbReference type="Gene3D" id="3.10.250.10">
    <property type="entry name" value="SRCR-like domain"/>
    <property type="match status" value="1"/>
</dbReference>
<keyword evidence="2" id="KW-0677">Repeat</keyword>
<gene>
    <name evidence="6" type="ORF">M9458_009245</name>
</gene>
<feature type="non-terminal residue" evidence="6">
    <location>
        <position position="80"/>
    </location>
</feature>
<dbReference type="AlphaFoldDB" id="A0ABD0RBE0"/>
<keyword evidence="3 4" id="KW-1015">Disulfide bond</keyword>
<evidence type="ECO:0000256" key="2">
    <source>
        <dbReference type="ARBA" id="ARBA00022737"/>
    </source>
</evidence>
<dbReference type="InterPro" id="IPR036772">
    <property type="entry name" value="SRCR-like_dom_sf"/>
</dbReference>
<evidence type="ECO:0000256" key="3">
    <source>
        <dbReference type="ARBA" id="ARBA00023157"/>
    </source>
</evidence>
<evidence type="ECO:0000313" key="6">
    <source>
        <dbReference type="EMBL" id="KAL0195673.1"/>
    </source>
</evidence>
<dbReference type="PRINTS" id="PR00258">
    <property type="entry name" value="SPERACTRCPTR"/>
</dbReference>
<evidence type="ECO:0000256" key="1">
    <source>
        <dbReference type="ARBA" id="ARBA00022729"/>
    </source>
</evidence>
<name>A0ABD0RBE0_CIRMR</name>
<organism evidence="6 7">
    <name type="scientific">Cirrhinus mrigala</name>
    <name type="common">Mrigala</name>
    <dbReference type="NCBI Taxonomy" id="683832"/>
    <lineage>
        <taxon>Eukaryota</taxon>
        <taxon>Metazoa</taxon>
        <taxon>Chordata</taxon>
        <taxon>Craniata</taxon>
        <taxon>Vertebrata</taxon>
        <taxon>Euteleostomi</taxon>
        <taxon>Actinopterygii</taxon>
        <taxon>Neopterygii</taxon>
        <taxon>Teleostei</taxon>
        <taxon>Ostariophysi</taxon>
        <taxon>Cypriniformes</taxon>
        <taxon>Cyprinidae</taxon>
        <taxon>Labeoninae</taxon>
        <taxon>Labeonini</taxon>
        <taxon>Cirrhinus</taxon>
    </lineage>
</organism>
<evidence type="ECO:0000259" key="5">
    <source>
        <dbReference type="PROSITE" id="PS50287"/>
    </source>
</evidence>
<evidence type="ECO:0000313" key="7">
    <source>
        <dbReference type="Proteomes" id="UP001529510"/>
    </source>
</evidence>
<feature type="non-terminal residue" evidence="6">
    <location>
        <position position="1"/>
    </location>
</feature>
<feature type="disulfide bond" evidence="4">
    <location>
        <begin position="15"/>
        <end position="76"/>
    </location>
</feature>
<reference evidence="6 7" key="1">
    <citation type="submission" date="2024-05" db="EMBL/GenBank/DDBJ databases">
        <title>Genome sequencing and assembly of Indian major carp, Cirrhinus mrigala (Hamilton, 1822).</title>
        <authorList>
            <person name="Mohindra V."/>
            <person name="Chowdhury L.M."/>
            <person name="Lal K."/>
            <person name="Jena J.K."/>
        </authorList>
    </citation>
    <scope>NUCLEOTIDE SEQUENCE [LARGE SCALE GENOMIC DNA]</scope>
    <source>
        <strain evidence="6">CM1030</strain>
        <tissue evidence="6">Blood</tissue>
    </source>
</reference>
<comment type="caution">
    <text evidence="4">Lacks conserved residue(s) required for the propagation of feature annotation.</text>
</comment>
<sequence>VYDLGWDMADAAVVCRELDCGEPVDALNDAQFGPGSGSIWMNYIRCIGSESTLKNCGSKGWGKNDRDHSRDAGIICSGKL</sequence>
<protein>
    <recommendedName>
        <fullName evidence="5">SRCR domain-containing protein</fullName>
    </recommendedName>
</protein>
<dbReference type="InterPro" id="IPR001190">
    <property type="entry name" value="SRCR"/>
</dbReference>
<dbReference type="SMART" id="SM00202">
    <property type="entry name" value="SR"/>
    <property type="match status" value="1"/>
</dbReference>
<dbReference type="PANTHER" id="PTHR19331:SF487">
    <property type="entry name" value="SOLUBLE SCAVENGER RECEPTOR CYSTEINE-RICH DOMAIN-CONTAINING PROTEIN SSC5D"/>
    <property type="match status" value="1"/>
</dbReference>
<feature type="domain" description="SRCR" evidence="5">
    <location>
        <begin position="1"/>
        <end position="77"/>
    </location>
</feature>
<dbReference type="PANTHER" id="PTHR19331">
    <property type="entry name" value="SCAVENGER RECEPTOR DOMAIN-CONTAINING"/>
    <property type="match status" value="1"/>
</dbReference>
<proteinExistence type="predicted"/>
<dbReference type="Pfam" id="PF00530">
    <property type="entry name" value="SRCR"/>
    <property type="match status" value="1"/>
</dbReference>
<feature type="disulfide bond" evidence="4">
    <location>
        <begin position="46"/>
        <end position="56"/>
    </location>
</feature>
<dbReference type="Proteomes" id="UP001529510">
    <property type="component" value="Unassembled WGS sequence"/>
</dbReference>
<evidence type="ECO:0000256" key="4">
    <source>
        <dbReference type="PROSITE-ProRule" id="PRU00196"/>
    </source>
</evidence>
<comment type="caution">
    <text evidence="6">The sequence shown here is derived from an EMBL/GenBank/DDBJ whole genome shotgun (WGS) entry which is preliminary data.</text>
</comment>
<dbReference type="FunFam" id="3.10.250.10:FF:000009">
    <property type="entry name" value="WC1"/>
    <property type="match status" value="1"/>
</dbReference>
<dbReference type="EMBL" id="JAMKFB020000004">
    <property type="protein sequence ID" value="KAL0195673.1"/>
    <property type="molecule type" value="Genomic_DNA"/>
</dbReference>
<keyword evidence="7" id="KW-1185">Reference proteome</keyword>
<dbReference type="PROSITE" id="PS50287">
    <property type="entry name" value="SRCR_2"/>
    <property type="match status" value="1"/>
</dbReference>
<dbReference type="SUPFAM" id="SSF56487">
    <property type="entry name" value="SRCR-like"/>
    <property type="match status" value="1"/>
</dbReference>
<keyword evidence="1" id="KW-0732">Signal</keyword>
<accession>A0ABD0RBE0</accession>